<dbReference type="Proteomes" id="UP000260680">
    <property type="component" value="Unassembled WGS sequence"/>
</dbReference>
<dbReference type="OrthoDB" id="2034215at2"/>
<reference evidence="1 4" key="2">
    <citation type="journal article" date="2024" name="Int. J. Syst. Evol. Microbiol.">
        <title>Lacrimispora brassicae sp. nov. isolated from fermented cabbage, and proposal of Clostridium indicum Gundawar et al. 2019 and Clostridium methoxybenzovorans Mechichi et al. 1999 as heterotypic synonyms of Lacrimispora amygdalina (Parshina et al. 2003) Haas and Blanchard 2020 and Lacrimispora indolis (McClung and McCoy 1957) Haas and Blanchard 2020, respectively.</title>
        <authorList>
            <person name="Kobayashi H."/>
            <person name="Tanizawa Y."/>
            <person name="Sakamoto M."/>
            <person name="Ohkuma M."/>
            <person name="Tohno M."/>
        </authorList>
    </citation>
    <scope>NUCLEOTIDE SEQUENCE [LARGE SCALE GENOMIC DNA]</scope>
    <source>
        <strain evidence="1 4">DSM 12857</strain>
    </source>
</reference>
<accession>A0A3E2NBB6</accession>
<name>A0A3E2NBB6_9FIRM</name>
<dbReference type="Proteomes" id="UP001419084">
    <property type="component" value="Unassembled WGS sequence"/>
</dbReference>
<dbReference type="Pfam" id="PF14879">
    <property type="entry name" value="DUF4489"/>
    <property type="match status" value="1"/>
</dbReference>
<proteinExistence type="predicted"/>
<gene>
    <name evidence="2" type="ORF">DS742_14885</name>
    <name evidence="1" type="ORF">LAD12857_14110</name>
</gene>
<sequence length="200" mass="22817">MYNCFFGMPFRRNMSYNRTFNNNSQPAHAKTYDCRQYPKKNHERPVKHSAANDVFFKSSELGGIILPDSSERGATYIVASMNLDTSIYRNYIIYFNFSCNIETISARLHLRFQLVRQEACQTTKIPVSANYAFARNVPATETNILSFTACDCNPSKCKCCNYIVYIEVMGFDTTGTIIITNPVLFASLIEDDNKNQKGEL</sequence>
<dbReference type="RefSeq" id="WP_117417769.1">
    <property type="nucleotide sequence ID" value="NZ_BRPJ01000025.1"/>
</dbReference>
<evidence type="ECO:0000313" key="4">
    <source>
        <dbReference type="Proteomes" id="UP001419084"/>
    </source>
</evidence>
<dbReference type="AlphaFoldDB" id="A0A3E2NBB6"/>
<protein>
    <submittedName>
        <fullName evidence="2">DUF4489 domain-containing protein</fullName>
    </submittedName>
</protein>
<evidence type="ECO:0000313" key="3">
    <source>
        <dbReference type="Proteomes" id="UP000260680"/>
    </source>
</evidence>
<keyword evidence="4" id="KW-1185">Reference proteome</keyword>
<evidence type="ECO:0000313" key="1">
    <source>
        <dbReference type="EMBL" id="GLB29488.1"/>
    </source>
</evidence>
<evidence type="ECO:0000313" key="2">
    <source>
        <dbReference type="EMBL" id="RFZ78171.1"/>
    </source>
</evidence>
<reference evidence="2 3" key="1">
    <citation type="submission" date="2018-07" db="EMBL/GenBank/DDBJ databases">
        <title>New species, Clostridium PI-S10-A1B.</title>
        <authorList>
            <person name="Krishna G."/>
            <person name="Summeta K."/>
            <person name="Shikha S."/>
            <person name="Prabhu P.B."/>
            <person name="Suresh K."/>
        </authorList>
    </citation>
    <scope>NUCLEOTIDE SEQUENCE [LARGE SCALE GENOMIC DNA]</scope>
    <source>
        <strain evidence="2 3">PI-S10-A1B</strain>
    </source>
</reference>
<organism evidence="2 3">
    <name type="scientific">Lacrimispora amygdalina</name>
    <dbReference type="NCBI Taxonomy" id="253257"/>
    <lineage>
        <taxon>Bacteria</taxon>
        <taxon>Bacillati</taxon>
        <taxon>Bacillota</taxon>
        <taxon>Clostridia</taxon>
        <taxon>Lachnospirales</taxon>
        <taxon>Lachnospiraceae</taxon>
        <taxon>Lacrimispora</taxon>
    </lineage>
</organism>
<dbReference type="InterPro" id="IPR027972">
    <property type="entry name" value="DUF4489"/>
</dbReference>
<dbReference type="EMBL" id="BRPJ01000025">
    <property type="protein sequence ID" value="GLB29488.1"/>
    <property type="molecule type" value="Genomic_DNA"/>
</dbReference>
<comment type="caution">
    <text evidence="2">The sequence shown here is derived from an EMBL/GenBank/DDBJ whole genome shotgun (WGS) entry which is preliminary data.</text>
</comment>
<dbReference type="EMBL" id="QOHO01000045">
    <property type="protein sequence ID" value="RFZ78171.1"/>
    <property type="molecule type" value="Genomic_DNA"/>
</dbReference>